<reference evidence="1 2" key="2">
    <citation type="submission" date="2014-05" db="EMBL/GenBank/DDBJ databases">
        <title>Draft genome sequence of Halobacillus karajensis HK-03.</title>
        <authorList>
            <person name="Khelaifia S."/>
            <person name="Croce O."/>
            <person name="Lagier J.C."/>
            <person name="Raoult D."/>
        </authorList>
    </citation>
    <scope>NUCLEOTIDE SEQUENCE [LARGE SCALE GENOMIC DNA]</scope>
    <source>
        <strain evidence="1 2">HD-03</strain>
    </source>
</reference>
<dbReference type="InterPro" id="IPR011013">
    <property type="entry name" value="Gal_mutarotase_sf_dom"/>
</dbReference>
<dbReference type="GO" id="GO:0005975">
    <property type="term" value="P:carbohydrate metabolic process"/>
    <property type="evidence" value="ECO:0007669"/>
    <property type="project" value="InterPro"/>
</dbReference>
<dbReference type="Gene3D" id="2.70.98.10">
    <property type="match status" value="1"/>
</dbReference>
<evidence type="ECO:0000313" key="1">
    <source>
        <dbReference type="EMBL" id="CDQ22807.1"/>
    </source>
</evidence>
<comment type="caution">
    <text evidence="1">The sequence shown here is derived from an EMBL/GenBank/DDBJ whole genome shotgun (WGS) entry which is preliminary data.</text>
</comment>
<dbReference type="InterPro" id="IPR008183">
    <property type="entry name" value="Aldose_1/G6P_1-epimerase"/>
</dbReference>
<evidence type="ECO:0000313" key="2">
    <source>
        <dbReference type="Proteomes" id="UP000028868"/>
    </source>
</evidence>
<name>A0A024P3H3_9BACI</name>
<dbReference type="SUPFAM" id="SSF74650">
    <property type="entry name" value="Galactose mutarotase-like"/>
    <property type="match status" value="1"/>
</dbReference>
<dbReference type="RefSeq" id="WP_051744019.1">
    <property type="nucleotide sequence ID" value="NZ_CCDH010000001.1"/>
</dbReference>
<accession>A0A024P3H3</accession>
<dbReference type="Pfam" id="PF01263">
    <property type="entry name" value="Aldose_epim"/>
    <property type="match status" value="1"/>
</dbReference>
<dbReference type="AlphaFoldDB" id="A0A024P3H3"/>
<sequence length="94" mass="10847">MKIREEKGTNGWTQYTLLDDKEMSVKVLNDGGIIKEINVPDNKGNIENVVLHYQKDEDDRTDMNFFGALIGRVAGRIAWVYLCYQNKDVHARCK</sequence>
<keyword evidence="2" id="KW-1185">Reference proteome</keyword>
<dbReference type="GO" id="GO:0030246">
    <property type="term" value="F:carbohydrate binding"/>
    <property type="evidence" value="ECO:0007669"/>
    <property type="project" value="InterPro"/>
</dbReference>
<organism evidence="1 2">
    <name type="scientific">Halobacillus karajensis</name>
    <dbReference type="NCBI Taxonomy" id="195088"/>
    <lineage>
        <taxon>Bacteria</taxon>
        <taxon>Bacillati</taxon>
        <taxon>Bacillota</taxon>
        <taxon>Bacilli</taxon>
        <taxon>Bacillales</taxon>
        <taxon>Bacillaceae</taxon>
        <taxon>Halobacillus</taxon>
    </lineage>
</organism>
<dbReference type="GO" id="GO:0016853">
    <property type="term" value="F:isomerase activity"/>
    <property type="evidence" value="ECO:0007669"/>
    <property type="project" value="InterPro"/>
</dbReference>
<gene>
    <name evidence="1" type="ORF">BN983_01024</name>
</gene>
<reference evidence="2" key="1">
    <citation type="submission" date="2014-03" db="EMBL/GenBank/DDBJ databases">
        <authorList>
            <person name="Urmite Genomes U."/>
        </authorList>
    </citation>
    <scope>NUCLEOTIDE SEQUENCE [LARGE SCALE GENOMIC DNA]</scope>
    <source>
        <strain evidence="2">HD-03</strain>
    </source>
</reference>
<proteinExistence type="predicted"/>
<dbReference type="EMBL" id="CCDI010000001">
    <property type="protein sequence ID" value="CDQ22807.1"/>
    <property type="molecule type" value="Genomic_DNA"/>
</dbReference>
<dbReference type="Proteomes" id="UP000028868">
    <property type="component" value="Unassembled WGS sequence"/>
</dbReference>
<dbReference type="InterPro" id="IPR014718">
    <property type="entry name" value="GH-type_carb-bd"/>
</dbReference>
<protein>
    <submittedName>
        <fullName evidence="1">Galactose mutarotase</fullName>
    </submittedName>
</protein>